<proteinExistence type="evidence at protein level"/>
<dbReference type="GeneTree" id="ENSGT00940000157672"/>
<evidence type="ECO:0007829" key="4">
    <source>
        <dbReference type="ProteomicsDB" id="A0A994J5J8"/>
    </source>
</evidence>
<keyword evidence="2" id="KW-1185">Reference proteome</keyword>
<name>A0A994J5J8_HUMAN</name>
<evidence type="ECO:0000313" key="2">
    <source>
        <dbReference type="Proteomes" id="UP000005640"/>
    </source>
</evidence>
<evidence type="ECO:0007829" key="3">
    <source>
        <dbReference type="PeptideAtlas" id="A0A994J5J8"/>
    </source>
</evidence>
<reference evidence="1 2" key="2">
    <citation type="journal article" date="2004" name="Nature">
        <title>Finishing the euchromatic sequence of the human genome.</title>
        <authorList>
            <consortium name="International Human Genome Sequencing Consortium"/>
        </authorList>
    </citation>
    <scope>NUCLEOTIDE SEQUENCE [LARGE SCALE GENOMIC DNA]</scope>
</reference>
<keyword evidence="3 4" id="KW-1267">Proteomics identification</keyword>
<dbReference type="Ensembl" id="ENST00000705485.1">
    <property type="protein sequence ID" value="ENSP00000516131.1"/>
    <property type="gene ID" value="ENSG00000124067.17"/>
</dbReference>
<dbReference type="AlphaFoldDB" id="A0A994J5J8"/>
<dbReference type="Ensembl" id="ENST00000705485.1">
    <property type="protein sequence ID" value="ENSP00000516131.1"/>
    <property type="gene ID" value="ENSG00000124067.18"/>
</dbReference>
<reference evidence="1 2" key="3">
    <citation type="journal article" date="2004" name="Nature">
        <title>The sequence and analysis of duplication-rich human chromosome 16.</title>
        <authorList>
            <person name="Martin J."/>
            <person name="Han C."/>
            <person name="Gordon L.A."/>
            <person name="Terry A."/>
            <person name="Prabhakar S."/>
            <person name="She X."/>
            <person name="Xie G."/>
            <person name="Hellsten U."/>
            <person name="Chan Y.M."/>
            <person name="Altherr M."/>
            <person name="Couronne O."/>
            <person name="Aerts A."/>
            <person name="Bajorek E."/>
            <person name="Black S."/>
            <person name="Blumer H."/>
            <person name="Branscomb E."/>
            <person name="Brown N.C."/>
            <person name="Bruno W.J."/>
            <person name="Buckingham J.M."/>
            <person name="Callen D.F."/>
            <person name="Campbell C.S."/>
            <person name="Campbell M.L."/>
            <person name="Campbell E.W."/>
            <person name="Caoile C."/>
            <person name="Challacombe J.F."/>
            <person name="Chasteen L.A."/>
            <person name="Chertkov O."/>
            <person name="Chi H.C."/>
            <person name="Christensen M."/>
            <person name="Clark L.M."/>
            <person name="Cohn J.D."/>
            <person name="Denys M."/>
            <person name="Detter J.C."/>
            <person name="Dickson M."/>
            <person name="Dimitrijevic-Bussod M."/>
            <person name="Escobar J."/>
            <person name="Fawcett J.J."/>
            <person name="Flowers D."/>
            <person name="Fotopulos D."/>
            <person name="Glavina T."/>
            <person name="Gomez M."/>
            <person name="Gonzales E."/>
            <person name="Goodstein D."/>
            <person name="Goodwin L.A."/>
            <person name="Grady D.L."/>
            <person name="Grigoriev I."/>
            <person name="Groza M."/>
            <person name="Hammon N."/>
            <person name="Hawkins T."/>
            <person name="Haydu L."/>
            <person name="Hildebrand C.E."/>
            <person name="Huang W."/>
            <person name="Israni S."/>
            <person name="Jett J."/>
            <person name="Jewett P.B."/>
            <person name="Kadner K."/>
            <person name="Kimball H."/>
            <person name="Kobayashi A."/>
            <person name="Krawczyk M.C."/>
            <person name="Leyba T."/>
            <person name="Longmire J.L."/>
            <person name="Lopez F."/>
            <person name="Lou Y."/>
            <person name="Lowry S."/>
            <person name="Ludeman T."/>
            <person name="Manohar C.F."/>
            <person name="Mark G.A."/>
            <person name="McMurray K.L."/>
            <person name="Meincke L.J."/>
            <person name="Morgan J."/>
            <person name="Moyzis R.K."/>
            <person name="Mundt M.O."/>
            <person name="Munk A.C."/>
            <person name="Nandkeshwar R.D."/>
            <person name="Pitluck S."/>
            <person name="Pollard M."/>
            <person name="Predki P."/>
            <person name="Parson-Quintana B."/>
            <person name="Ramirez L."/>
            <person name="Rash S."/>
            <person name="Retterer J."/>
            <person name="Ricke D.O."/>
            <person name="Robinson D.L."/>
            <person name="Rodriguez A."/>
            <person name="Salamov A."/>
            <person name="Saunders E.H."/>
            <person name="Scott D."/>
            <person name="Shough T."/>
            <person name="Stallings R.L."/>
            <person name="Stalvey M."/>
            <person name="Sutherland R.D."/>
            <person name="Tapia R."/>
            <person name="Tesmer J.G."/>
            <person name="Thayer N."/>
            <person name="Thompson L.S."/>
            <person name="Tice H."/>
            <person name="Torney D.C."/>
            <person name="Tran-Gyamfi M."/>
            <person name="Tsai M."/>
            <person name="Ulanovsky L.E."/>
            <person name="Ustaszewska A."/>
            <person name="Vo N."/>
            <person name="White P.S."/>
            <person name="Williams A.L."/>
            <person name="Wills P.L."/>
            <person name="Wu J.R."/>
            <person name="Wu K."/>
            <person name="Yang J."/>
            <person name="Dejong P."/>
            <person name="Bruce D."/>
            <person name="Doggett N.A."/>
            <person name="Deaven L."/>
            <person name="Schmutz J."/>
            <person name="Grimwood J."/>
            <person name="Richardson P."/>
            <person name="Rokhsar D.S."/>
            <person name="Eichler E.E."/>
            <person name="Gilna P."/>
            <person name="Lucas S.M."/>
            <person name="Myers R.M."/>
            <person name="Rubin E.M."/>
            <person name="Pennacchio L.A."/>
        </authorList>
    </citation>
    <scope>NUCLEOTIDE SEQUENCE [LARGE SCALE GENOMIC DNA]</scope>
</reference>
<dbReference type="EMBL" id="AC040162">
    <property type="status" value="NOT_ANNOTATED_CDS"/>
    <property type="molecule type" value="Genomic_DNA"/>
</dbReference>
<accession>A0A994J5J8</accession>
<dbReference type="HGNC" id="HGNC:10913">
    <property type="gene designation" value="SLC12A4"/>
</dbReference>
<organism evidence="1 2">
    <name type="scientific">Homo sapiens</name>
    <name type="common">Human</name>
    <dbReference type="NCBI Taxonomy" id="9606"/>
    <lineage>
        <taxon>Eukaryota</taxon>
        <taxon>Metazoa</taxon>
        <taxon>Chordata</taxon>
        <taxon>Craniata</taxon>
        <taxon>Vertebrata</taxon>
        <taxon>Euteleostomi</taxon>
        <taxon>Mammalia</taxon>
        <taxon>Eutheria</taxon>
        <taxon>Euarchontoglires</taxon>
        <taxon>Primates</taxon>
        <taxon>Haplorrhini</taxon>
        <taxon>Catarrhini</taxon>
        <taxon>Hominidae</taxon>
        <taxon>Homo</taxon>
    </lineage>
</organism>
<dbReference type="OpenTargets" id="ENSG00000124067"/>
<reference evidence="1 2" key="1">
    <citation type="journal article" date="2001" name="Nature">
        <title>Initial sequencing and analysis of the human genome.</title>
        <authorList>
            <consortium name="International Human Genome Sequencing Consortium"/>
            <person name="Lander E.S."/>
            <person name="Linton L.M."/>
            <person name="Birren B."/>
            <person name="Nusbaum C."/>
            <person name="Zody M.C."/>
            <person name="Baldwin J."/>
            <person name="Devon K."/>
            <person name="Dewar K."/>
            <person name="Doyle M."/>
            <person name="FitzHugh W."/>
            <person name="Funke R."/>
            <person name="Gage D."/>
            <person name="Harris K."/>
            <person name="Heaford A."/>
            <person name="Howland J."/>
            <person name="Kann L."/>
            <person name="Lehoczky J."/>
            <person name="LeVine R."/>
            <person name="McEwan P."/>
            <person name="McKernan K."/>
            <person name="Meldrim J."/>
            <person name="Mesirov J.P."/>
            <person name="Miranda C."/>
            <person name="Morris W."/>
            <person name="Naylor J."/>
            <person name="Raymond C."/>
            <person name="Rosetti M."/>
            <person name="Santos R."/>
            <person name="Sheridan A."/>
            <person name="Sougnez C."/>
            <person name="Stange-Thomann N."/>
            <person name="Stojanovic N."/>
            <person name="Subramanian A."/>
            <person name="Wyman D."/>
            <person name="Rogers J."/>
            <person name="Sulston J."/>
            <person name="Ainscough R."/>
            <person name="Beck S."/>
            <person name="Bentley D."/>
            <person name="Burton J."/>
            <person name="Clee C."/>
            <person name="Carter N."/>
            <person name="Coulson A."/>
            <person name="Deadman R."/>
            <person name="Deloukas P."/>
            <person name="Dunham A."/>
            <person name="Dunham I."/>
            <person name="Durbin R."/>
            <person name="French L."/>
            <person name="Grafham D."/>
            <person name="Gregory S."/>
            <person name="Hubbard T."/>
            <person name="Humphray S."/>
            <person name="Hunt A."/>
            <person name="Jones M."/>
            <person name="Lloyd C."/>
            <person name="McMurray A."/>
            <person name="Matthews L."/>
            <person name="Mercer S."/>
            <person name="Milne S."/>
            <person name="Mullikin J.C."/>
            <person name="Mungall A."/>
            <person name="Plumb R."/>
            <person name="Ross M."/>
            <person name="Shownkeen R."/>
            <person name="Sims S."/>
            <person name="Waterston R.H."/>
            <person name="Wilson R.K."/>
            <person name="Hillier L.W."/>
            <person name="McPherson J.D."/>
            <person name="Marra M.A."/>
            <person name="Mardis E.R."/>
            <person name="Fulton L.A."/>
            <person name="Chinwalla A.T."/>
            <person name="Pepin K.H."/>
            <person name="Gish W.R."/>
            <person name="Chissoe S.L."/>
            <person name="Wendl M.C."/>
            <person name="Delehaunty K.D."/>
            <person name="Miner T.L."/>
            <person name="Delehaunty A."/>
            <person name="Kramer J.B."/>
            <person name="Cook L.L."/>
            <person name="Fulton R.S."/>
            <person name="Johnson D.L."/>
            <person name="Minx P.J."/>
            <person name="Clifton S.W."/>
            <person name="Hawkins T."/>
            <person name="Branscomb E."/>
            <person name="Predki P."/>
            <person name="Richardson P."/>
            <person name="Wenning S."/>
            <person name="Slezak T."/>
            <person name="Doggett N."/>
            <person name="Cheng J.F."/>
            <person name="Olsen A."/>
            <person name="Lucas S."/>
            <person name="Elkin C."/>
            <person name="Uberbacher E."/>
            <person name="Frazier M."/>
            <person name="Gibbs R.A."/>
            <person name="Muzny D.M."/>
            <person name="Scherer S.E."/>
            <person name="Bouck J.B."/>
            <person name="Sodergren E.J."/>
            <person name="Worley K.C."/>
            <person name="Rives C.M."/>
            <person name="Gorrell J.H."/>
            <person name="Metzker M.L."/>
            <person name="Naylor S.L."/>
            <person name="Kucherlapati R.S."/>
            <person name="Nelson D.L."/>
            <person name="Weinstock G.M."/>
            <person name="Sakaki Y."/>
            <person name="Fujiyama A."/>
            <person name="Hattori M."/>
            <person name="Yada T."/>
            <person name="Toyoda A."/>
            <person name="Itoh T."/>
            <person name="Kawagoe C."/>
            <person name="Watanabe H."/>
            <person name="Totoki Y."/>
            <person name="Taylor T."/>
            <person name="Weissenbach J."/>
            <person name="Heilig R."/>
            <person name="Saurin W."/>
            <person name="Artiguenave F."/>
            <person name="Brottier P."/>
            <person name="Bruls T."/>
            <person name="Pelletier E."/>
            <person name="Robert C."/>
            <person name="Wincker P."/>
            <person name="Smith D.R."/>
            <person name="Doucette-Stamm L."/>
            <person name="Rubenfield M."/>
            <person name="Weinstock K."/>
            <person name="Lee H.M."/>
            <person name="Dubois J."/>
            <person name="Rosenthal A."/>
            <person name="Platzer M."/>
            <person name="Nyakatura G."/>
            <person name="Taudien S."/>
            <person name="Rump A."/>
            <person name="Yang H."/>
            <person name="Yu J."/>
            <person name="Wang J."/>
            <person name="Huang G."/>
            <person name="Gu J."/>
            <person name="Hood L."/>
            <person name="Rowen L."/>
            <person name="Madan A."/>
            <person name="Qin S."/>
            <person name="Davis R.W."/>
            <person name="Federspiel N.A."/>
            <person name="Abola A.P."/>
            <person name="Proctor M.J."/>
            <person name="Myers R.M."/>
            <person name="Schmutz J."/>
            <person name="Dickson M."/>
            <person name="Grimwood J."/>
            <person name="Cox D.R."/>
            <person name="Olson M.V."/>
            <person name="Kaul R."/>
            <person name="Raymond C."/>
            <person name="Shimizu N."/>
            <person name="Kawasaki K."/>
            <person name="Minoshima S."/>
            <person name="Evans G.A."/>
            <person name="Athanasiou M."/>
            <person name="Schultz R."/>
            <person name="Roe B.A."/>
            <person name="Chen F."/>
            <person name="Pan H."/>
            <person name="Ramser J."/>
            <person name="Lehrach H."/>
            <person name="Reinhardt R."/>
            <person name="McCombie W.R."/>
            <person name="de la Bastide M."/>
            <person name="Dedhia N."/>
            <person name="Blocker H."/>
            <person name="Hornischer K."/>
            <person name="Nordsiek G."/>
            <person name="Agarwala R."/>
            <person name="Aravind L."/>
            <person name="Bailey J.A."/>
            <person name="Bateman A."/>
            <person name="Batzoglou S."/>
            <person name="Birney E."/>
            <person name="Bork P."/>
            <person name="Brown D.G."/>
            <person name="Burge C.B."/>
            <person name="Cerutti L."/>
            <person name="Chen H.C."/>
            <person name="Church D."/>
            <person name="Clamp M."/>
            <person name="Copley R.R."/>
            <person name="Doerks T."/>
            <person name="Eddy S.R."/>
            <person name="Eichler E.E."/>
            <person name="Furey T.S."/>
            <person name="Galagan J."/>
            <person name="Gilbert J.G."/>
            <person name="Harmon C."/>
            <person name="Hayashizaki Y."/>
            <person name="Haussler D."/>
            <person name="Hermjakob H."/>
            <person name="Hokamp K."/>
            <person name="Jang W."/>
            <person name="Johnson L.S."/>
            <person name="Jones T.A."/>
            <person name="Kasif S."/>
            <person name="Kaspryzk A."/>
            <person name="Kennedy S."/>
            <person name="Kent W.J."/>
            <person name="Kitts P."/>
            <person name="Koonin E.V."/>
            <person name="Korf I."/>
            <person name="Kulp D."/>
            <person name="Lancet D."/>
            <person name="Lowe T.M."/>
            <person name="McLysaght A."/>
            <person name="Mikkelsen T."/>
            <person name="Moran J.V."/>
            <person name="Mulder N."/>
            <person name="Pollara V.J."/>
            <person name="Ponting C.P."/>
            <person name="Schuler G."/>
            <person name="Schultz J."/>
            <person name="Slater G."/>
            <person name="Smit A.F."/>
            <person name="Stupka E."/>
            <person name="Szustakowski J."/>
            <person name="Thierry-Mieg D."/>
            <person name="Thierry-Mieg J."/>
            <person name="Wagner L."/>
            <person name="Wallis J."/>
            <person name="Wheeler R."/>
            <person name="Williams A."/>
            <person name="Wolf Y.I."/>
            <person name="Wolfe K.H."/>
            <person name="Yang S.P."/>
            <person name="Yeh R.F."/>
            <person name="Collins F."/>
            <person name="Guyer M.S."/>
            <person name="Peterson J."/>
            <person name="Felsenfeld A."/>
            <person name="Wetterstrand K.A."/>
            <person name="Patrinos A."/>
            <person name="Morgan M.J."/>
            <person name="de Jong P."/>
            <person name="Catanese J.J."/>
            <person name="Osoegawa K."/>
            <person name="Shizuya H."/>
            <person name="Choi S."/>
            <person name="Chen Y.J."/>
        </authorList>
    </citation>
    <scope>NUCLEOTIDE SEQUENCE [LARGE SCALE GENOMIC DNA]</scope>
</reference>
<sequence>MAAEGAVCGFVYLEGTAWAVPEDTEPLASCTLGHGNHRESSPFLSPLEASRGIDYYDRNLALFEVVFTNGLAVIVAKAG</sequence>
<gene>
    <name evidence="1" type="primary">SLC12A4</name>
</gene>
<dbReference type="Proteomes" id="UP000005640">
    <property type="component" value="Chromosome 16"/>
</dbReference>
<reference evidence="1" key="4">
    <citation type="submission" date="2025-08" db="UniProtKB">
        <authorList>
            <consortium name="Ensembl"/>
        </authorList>
    </citation>
    <scope>IDENTIFICATION</scope>
</reference>
<evidence type="ECO:0000313" key="1">
    <source>
        <dbReference type="Ensembl" id="ENSP00000516131.1"/>
    </source>
</evidence>
<reference evidence="1" key="5">
    <citation type="submission" date="2025-09" db="UniProtKB">
        <authorList>
            <consortium name="Ensembl"/>
        </authorList>
    </citation>
    <scope>IDENTIFICATION</scope>
</reference>
<protein>
    <submittedName>
        <fullName evidence="1">Solute carrier family 12 member 4</fullName>
    </submittedName>
</protein>
<dbReference type="OrthoDB" id="2020542at2759"/>